<dbReference type="CGD" id="CAL0000178848">
    <property type="gene designation" value="orf19.13025"/>
</dbReference>
<dbReference type="SMR" id="A0A1D8PQ24"/>
<dbReference type="Proteomes" id="UP000000559">
    <property type="component" value="Chromosome 6"/>
</dbReference>
<dbReference type="SUPFAM" id="SSF58022">
    <property type="entry name" value="XRCC4, C-terminal oligomerization domain"/>
    <property type="match status" value="1"/>
</dbReference>
<dbReference type="GeneID" id="3639194"/>
<feature type="coiled-coil region" evidence="1">
    <location>
        <begin position="205"/>
        <end position="246"/>
    </location>
</feature>
<dbReference type="eggNOG" id="ENOG502RQ34">
    <property type="taxonomic scope" value="Eukaryota"/>
</dbReference>
<dbReference type="AlphaFoldDB" id="A0A1D8PQ24"/>
<keyword evidence="1" id="KW-0175">Coiled coil</keyword>
<proteinExistence type="predicted"/>
<evidence type="ECO:0000313" key="3">
    <source>
        <dbReference type="EMBL" id="AOW30231.1"/>
    </source>
</evidence>
<evidence type="ECO:0000313" key="4">
    <source>
        <dbReference type="Proteomes" id="UP000000559"/>
    </source>
</evidence>
<reference evidence="3 4" key="1">
    <citation type="journal article" date="2004" name="Proc. Natl. Acad. Sci. U.S.A.">
        <title>The diploid genome sequence of Candida albicans.</title>
        <authorList>
            <person name="Jones T."/>
            <person name="Federspiel N.A."/>
            <person name="Chibana H."/>
            <person name="Dungan J."/>
            <person name="Kalman S."/>
            <person name="Magee B.B."/>
            <person name="Newport G."/>
            <person name="Thorstenson Y.R."/>
            <person name="Agabian N."/>
            <person name="Magee P.T."/>
            <person name="Davis R.W."/>
            <person name="Scherer S."/>
        </authorList>
    </citation>
    <scope>NUCLEOTIDE SEQUENCE [LARGE SCALE GENOMIC DNA]</scope>
    <source>
        <strain evidence="4">SC5314 / ATCC MYA-2876</strain>
    </source>
</reference>
<evidence type="ECO:0000313" key="2">
    <source>
        <dbReference type="CGD" id="CAL0000178848"/>
    </source>
</evidence>
<dbReference type="RefSeq" id="XP_719141.2">
    <property type="nucleotide sequence ID" value="XM_714048.2"/>
</dbReference>
<dbReference type="VEuPathDB" id="FungiDB:C6_03000C_A"/>
<name>A0A1D8PQ24_CANAL</name>
<dbReference type="OrthoDB" id="4094308at2759"/>
<protein>
    <submittedName>
        <fullName evidence="3">Uncharacterized protein</fullName>
    </submittedName>
</protein>
<dbReference type="EMBL" id="CP017628">
    <property type="protein sequence ID" value="AOW30231.1"/>
    <property type="molecule type" value="Genomic_DNA"/>
</dbReference>
<dbReference type="InParanoid" id="A0A1D8PQ24"/>
<dbReference type="KEGG" id="cal:CAALFM_C603000CA"/>
<dbReference type="InterPro" id="IPR014751">
    <property type="entry name" value="XRCC4-like_C"/>
</dbReference>
<dbReference type="Gene3D" id="1.20.5.370">
    <property type="match status" value="1"/>
</dbReference>
<sequence length="268" mass="30952">MNKEIHEGEKILSGTILRVPLIIEDKATSETIKNSSLWLHVSGADYEPSNNPLFINKSLTAICSEGYFHKTLTTDNSNRVFRRYIPNIDLSNDKHFELLNNLFPLDLESLIEAKQTTKAPTQQQQQQLKLMAKLISDKSNYDANNEYLDDIEPNKNNIVLSIKTDAKYAVTIGTIELPPVDIENNPYLNDEENLLNWMELYNSQNESLLELLIESNNNLDRLKSENQKLESNLELTKNDYDKIIEDLESKFYLVLNSKKDKIYELTHK</sequence>
<reference evidence="3 4" key="2">
    <citation type="journal article" date="2007" name="Genome Biol.">
        <title>Assembly of the Candida albicans genome into sixteen supercontigs aligned on the eight chromosomes.</title>
        <authorList>
            <person name="van het Hoog M."/>
            <person name="Rast T.J."/>
            <person name="Martchenko M."/>
            <person name="Grindle S."/>
            <person name="Dignard D."/>
            <person name="Hogues H."/>
            <person name="Cuomo C."/>
            <person name="Berriman M."/>
            <person name="Scherer S."/>
            <person name="Magee B.B."/>
            <person name="Whiteway M."/>
            <person name="Chibana H."/>
            <person name="Nantel A."/>
            <person name="Magee P.T."/>
        </authorList>
    </citation>
    <scope>GENOME REANNOTATION</scope>
    <source>
        <strain evidence="4">SC5314 / ATCC MYA-2876</strain>
    </source>
</reference>
<keyword evidence="4" id="KW-1185">Reference proteome</keyword>
<evidence type="ECO:0000256" key="1">
    <source>
        <dbReference type="SAM" id="Coils"/>
    </source>
</evidence>
<gene>
    <name evidence="3" type="ordered locus">CAALFM_C603000CA</name>
    <name evidence="2" type="ordered locus">orf19.13025</name>
</gene>
<reference evidence="3 4" key="3">
    <citation type="journal article" date="2013" name="Genome Biol.">
        <title>Assembly of a phased diploid Candida albicans genome facilitates allele-specific measurements and provides a simple model for repeat and indel structure.</title>
        <authorList>
            <person name="Muzzey D."/>
            <person name="Schwartz K."/>
            <person name="Weissman J.S."/>
            <person name="Sherlock G."/>
        </authorList>
    </citation>
    <scope>NUCLEOTIDE SEQUENCE [LARGE SCALE GENOMIC DNA]</scope>
    <source>
        <strain evidence="4">SC5314 / ATCC MYA-2876</strain>
    </source>
</reference>
<organism evidence="3 4">
    <name type="scientific">Candida albicans (strain SC5314 / ATCC MYA-2876)</name>
    <name type="common">Yeast</name>
    <dbReference type="NCBI Taxonomy" id="237561"/>
    <lineage>
        <taxon>Eukaryota</taxon>
        <taxon>Fungi</taxon>
        <taxon>Dikarya</taxon>
        <taxon>Ascomycota</taxon>
        <taxon>Saccharomycotina</taxon>
        <taxon>Pichiomycetes</taxon>
        <taxon>Debaryomycetaceae</taxon>
        <taxon>Candida/Lodderomyces clade</taxon>
        <taxon>Candida</taxon>
    </lineage>
</organism>
<accession>A0A1D8PQ24</accession>